<dbReference type="InterPro" id="IPR009000">
    <property type="entry name" value="Transl_B-barrel_sf"/>
</dbReference>
<comment type="subcellular location">
    <subcellularLocation>
        <location evidence="5">Cytoplasm</location>
    </subcellularLocation>
</comment>
<evidence type="ECO:0000256" key="3">
    <source>
        <dbReference type="ARBA" id="ARBA00022552"/>
    </source>
</evidence>
<evidence type="ECO:0000256" key="4">
    <source>
        <dbReference type="ARBA" id="ARBA00023186"/>
    </source>
</evidence>
<comment type="subunit">
    <text evidence="5">Binds ribosomal protein uS19.</text>
</comment>
<reference evidence="8 9" key="1">
    <citation type="submission" date="2015-04" db="EMBL/GenBank/DDBJ databases">
        <title>Complete Genome Sequence of Brevibacterium flavum ATCC 15168.</title>
        <authorList>
            <person name="Ahn J."/>
            <person name="Park G."/>
            <person name="Jeon W."/>
            <person name="Jang Y."/>
            <person name="Jang M."/>
            <person name="Lee H."/>
            <person name="Lee H."/>
        </authorList>
    </citation>
    <scope>NUCLEOTIDE SEQUENCE [LARGE SCALE GENOMIC DNA]</scope>
    <source>
        <strain evidence="8 9">ATCC 15168</strain>
    </source>
</reference>
<feature type="domain" description="RimM N-terminal" evidence="6">
    <location>
        <begin position="8"/>
        <end position="87"/>
    </location>
</feature>
<dbReference type="SUPFAM" id="SSF50447">
    <property type="entry name" value="Translation proteins"/>
    <property type="match status" value="1"/>
</dbReference>
<evidence type="ECO:0000313" key="8">
    <source>
        <dbReference type="EMBL" id="AKF27844.1"/>
    </source>
</evidence>
<dbReference type="InterPro" id="IPR036976">
    <property type="entry name" value="RimM_N_sf"/>
</dbReference>
<evidence type="ECO:0000256" key="5">
    <source>
        <dbReference type="HAMAP-Rule" id="MF_00014"/>
    </source>
</evidence>
<keyword evidence="9" id="KW-1185">Reference proteome</keyword>
<evidence type="ECO:0000259" key="6">
    <source>
        <dbReference type="Pfam" id="PF01782"/>
    </source>
</evidence>
<evidence type="ECO:0000256" key="2">
    <source>
        <dbReference type="ARBA" id="ARBA00022517"/>
    </source>
</evidence>
<feature type="domain" description="Ribosome maturation factor RimM PRC barrel" evidence="7">
    <location>
        <begin position="102"/>
        <end position="168"/>
    </location>
</feature>
<sequence>MSTEQELQIGKVVKSHGIRGEVVVELSTDDPDIRFAIGEVLNGKQAGKEHSLTIDAARMHQGRLLVKFAEVPDRTAADSLRGTRFFAAPLEGEDDEDGFYDHELEGLRVIHEGEDIGEVTGVMHGPAGEILEVRLTSGKETLIPFVHAIVPEVDLEEGTATITPPEGLLDL</sequence>
<dbReference type="GO" id="GO:0043022">
    <property type="term" value="F:ribosome binding"/>
    <property type="evidence" value="ECO:0007669"/>
    <property type="project" value="InterPro"/>
</dbReference>
<evidence type="ECO:0000313" key="9">
    <source>
        <dbReference type="Proteomes" id="UP000034037"/>
    </source>
</evidence>
<dbReference type="Pfam" id="PF01782">
    <property type="entry name" value="RimM"/>
    <property type="match status" value="1"/>
</dbReference>
<evidence type="ECO:0000256" key="1">
    <source>
        <dbReference type="ARBA" id="ARBA00022490"/>
    </source>
</evidence>
<comment type="domain">
    <text evidence="5">The PRC barrel domain binds ribosomal protein uS19.</text>
</comment>
<dbReference type="RefSeq" id="WP_003861909.1">
    <property type="nucleotide sequence ID" value="NZ_CP011309.1"/>
</dbReference>
<dbReference type="AlphaFoldDB" id="A0A0F6SRF0"/>
<accession>A0A0F6SRF0</accession>
<gene>
    <name evidence="5" type="primary">rimM</name>
    <name evidence="8" type="ORF">YH66_09925</name>
</gene>
<dbReference type="HOGENOM" id="CLU_077636_0_0_11"/>
<keyword evidence="3 5" id="KW-0698">rRNA processing</keyword>
<comment type="function">
    <text evidence="5">An accessory protein needed during the final step in the assembly of 30S ribosomal subunit, possibly for assembly of the head region. Essential for efficient processing of 16S rRNA. May be needed both before and after RbfA during the maturation of 16S rRNA. It has affinity for free ribosomal 30S subunits but not for 70S ribosomes.</text>
</comment>
<dbReference type="SUPFAM" id="SSF50346">
    <property type="entry name" value="PRC-barrel domain"/>
    <property type="match status" value="1"/>
</dbReference>
<dbReference type="PANTHER" id="PTHR33692">
    <property type="entry name" value="RIBOSOME MATURATION FACTOR RIMM"/>
    <property type="match status" value="1"/>
</dbReference>
<protein>
    <recommendedName>
        <fullName evidence="5">Ribosome maturation factor RimM</fullName>
    </recommendedName>
</protein>
<name>A0A0F6SRF0_9CORY</name>
<keyword evidence="2 5" id="KW-0690">Ribosome biogenesis</keyword>
<dbReference type="GO" id="GO:0005737">
    <property type="term" value="C:cytoplasm"/>
    <property type="evidence" value="ECO:0007669"/>
    <property type="project" value="UniProtKB-SubCell"/>
</dbReference>
<dbReference type="InterPro" id="IPR011961">
    <property type="entry name" value="RimM"/>
</dbReference>
<dbReference type="PATRIC" id="fig|92706.3.peg.2081"/>
<dbReference type="InterPro" id="IPR011033">
    <property type="entry name" value="PRC_barrel-like_sf"/>
</dbReference>
<dbReference type="HAMAP" id="MF_00014">
    <property type="entry name" value="Ribosome_mat_RimM"/>
    <property type="match status" value="1"/>
</dbReference>
<dbReference type="GO" id="GO:0005840">
    <property type="term" value="C:ribosome"/>
    <property type="evidence" value="ECO:0007669"/>
    <property type="project" value="InterPro"/>
</dbReference>
<proteinExistence type="inferred from homology"/>
<dbReference type="GO" id="GO:0042274">
    <property type="term" value="P:ribosomal small subunit biogenesis"/>
    <property type="evidence" value="ECO:0007669"/>
    <property type="project" value="UniProtKB-UniRule"/>
</dbReference>
<dbReference type="Gene3D" id="2.40.30.60">
    <property type="entry name" value="RimM"/>
    <property type="match status" value="1"/>
</dbReference>
<keyword evidence="4 5" id="KW-0143">Chaperone</keyword>
<dbReference type="InterPro" id="IPR056792">
    <property type="entry name" value="PRC_RimM"/>
</dbReference>
<evidence type="ECO:0000259" key="7">
    <source>
        <dbReference type="Pfam" id="PF24986"/>
    </source>
</evidence>
<dbReference type="Gene3D" id="2.30.30.240">
    <property type="entry name" value="PRC-barrel domain"/>
    <property type="match status" value="1"/>
</dbReference>
<comment type="similarity">
    <text evidence="5">Belongs to the RimM family.</text>
</comment>
<dbReference type="EMBL" id="CP011309">
    <property type="protein sequence ID" value="AKF27844.1"/>
    <property type="molecule type" value="Genomic_DNA"/>
</dbReference>
<dbReference type="InterPro" id="IPR002676">
    <property type="entry name" value="RimM_N"/>
</dbReference>
<keyword evidence="1 5" id="KW-0963">Cytoplasm</keyword>
<dbReference type="NCBIfam" id="TIGR02273">
    <property type="entry name" value="16S_RimM"/>
    <property type="match status" value="1"/>
</dbReference>
<dbReference type="Pfam" id="PF24986">
    <property type="entry name" value="PRC_RimM"/>
    <property type="match status" value="1"/>
</dbReference>
<dbReference type="Proteomes" id="UP000034037">
    <property type="component" value="Chromosome"/>
</dbReference>
<dbReference type="GO" id="GO:0006364">
    <property type="term" value="P:rRNA processing"/>
    <property type="evidence" value="ECO:0007669"/>
    <property type="project" value="UniProtKB-UniRule"/>
</dbReference>
<organism evidence="8 9">
    <name type="scientific">[Brevibacterium] flavum</name>
    <dbReference type="NCBI Taxonomy" id="92706"/>
    <lineage>
        <taxon>Bacteria</taxon>
        <taxon>Bacillati</taxon>
        <taxon>Actinomycetota</taxon>
        <taxon>Actinomycetes</taxon>
        <taxon>Mycobacteriales</taxon>
        <taxon>Corynebacteriaceae</taxon>
        <taxon>Corynebacterium</taxon>
    </lineage>
</organism>
<dbReference type="PANTHER" id="PTHR33692:SF1">
    <property type="entry name" value="RIBOSOME MATURATION FACTOR RIMM"/>
    <property type="match status" value="1"/>
</dbReference>